<dbReference type="InterPro" id="IPR020449">
    <property type="entry name" value="Tscrpt_reg_AraC-type_HTH"/>
</dbReference>
<dbReference type="RefSeq" id="WP_136928228.1">
    <property type="nucleotide sequence ID" value="NZ_SSMQ01000005.1"/>
</dbReference>
<dbReference type="Gene3D" id="1.10.10.60">
    <property type="entry name" value="Homeodomain-like"/>
    <property type="match status" value="1"/>
</dbReference>
<dbReference type="SUPFAM" id="SSF46689">
    <property type="entry name" value="Homeodomain-like"/>
    <property type="match status" value="1"/>
</dbReference>
<dbReference type="GO" id="GO:0000976">
    <property type="term" value="F:transcription cis-regulatory region binding"/>
    <property type="evidence" value="ECO:0007669"/>
    <property type="project" value="TreeGrafter"/>
</dbReference>
<reference evidence="5 6" key="1">
    <citation type="submission" date="2019-04" db="EMBL/GenBank/DDBJ databases">
        <authorList>
            <person name="Li Y."/>
            <person name="Wang J."/>
        </authorList>
    </citation>
    <scope>NUCLEOTIDE SEQUENCE [LARGE SCALE GENOMIC DNA]</scope>
    <source>
        <strain evidence="5 6">DSM 14668</strain>
    </source>
</reference>
<proteinExistence type="predicted"/>
<dbReference type="PROSITE" id="PS01124">
    <property type="entry name" value="HTH_ARAC_FAMILY_2"/>
    <property type="match status" value="1"/>
</dbReference>
<feature type="domain" description="HTH araC/xylS-type" evidence="4">
    <location>
        <begin position="245"/>
        <end position="342"/>
    </location>
</feature>
<dbReference type="AlphaFoldDB" id="A0A4U1JH97"/>
<dbReference type="SMART" id="SM00342">
    <property type="entry name" value="HTH_ARAC"/>
    <property type="match status" value="1"/>
</dbReference>
<dbReference type="OrthoDB" id="9816010at2"/>
<dbReference type="GO" id="GO:0003700">
    <property type="term" value="F:DNA-binding transcription factor activity"/>
    <property type="evidence" value="ECO:0007669"/>
    <property type="project" value="InterPro"/>
</dbReference>
<evidence type="ECO:0000313" key="5">
    <source>
        <dbReference type="EMBL" id="TKD11955.1"/>
    </source>
</evidence>
<sequence>MTSDARNADFTRQPTHNARLAGRIVDVAAASGADPAALCRAAGLSGIDLGSPETRVPLTSIYTLVENAAAAVGAPLFGVKVASGVDVEIFDVLGFLVLTSPTFGVAMERILRYQRLWNDGERYSLVVEAGRAHLRYEPFGAARPAHRLMAEMFAFDVGVNAPKLVAEPVFPEVIRFRGEPPPDHAAYEAVFHAPVTFASPIDEVVLPADLFERAMPLANEAMHAYFQRHADAALARLGPDASLLSRLCAFVADRLPEGGASLAAAADSLGMSGRTLQRRLRAEGTSFEGLVDGVRRARAMAYLDARVSLAEVAYLLGYAEPSVFHRAFKRWTGMSPESWRAANTRGTSR</sequence>
<dbReference type="EMBL" id="SSMQ01000005">
    <property type="protein sequence ID" value="TKD11955.1"/>
    <property type="molecule type" value="Genomic_DNA"/>
</dbReference>
<dbReference type="Pfam" id="PF12625">
    <property type="entry name" value="Arabinose_bd"/>
    <property type="match status" value="1"/>
</dbReference>
<keyword evidence="2" id="KW-0238">DNA-binding</keyword>
<evidence type="ECO:0000259" key="4">
    <source>
        <dbReference type="PROSITE" id="PS01124"/>
    </source>
</evidence>
<organism evidence="5 6">
    <name type="scientific">Polyangium fumosum</name>
    <dbReference type="NCBI Taxonomy" id="889272"/>
    <lineage>
        <taxon>Bacteria</taxon>
        <taxon>Pseudomonadati</taxon>
        <taxon>Myxococcota</taxon>
        <taxon>Polyangia</taxon>
        <taxon>Polyangiales</taxon>
        <taxon>Polyangiaceae</taxon>
        <taxon>Polyangium</taxon>
    </lineage>
</organism>
<comment type="caution">
    <text evidence="5">The sequence shown here is derived from an EMBL/GenBank/DDBJ whole genome shotgun (WGS) entry which is preliminary data.</text>
</comment>
<dbReference type="InterPro" id="IPR009057">
    <property type="entry name" value="Homeodomain-like_sf"/>
</dbReference>
<dbReference type="Proteomes" id="UP000309215">
    <property type="component" value="Unassembled WGS sequence"/>
</dbReference>
<dbReference type="PANTHER" id="PTHR47894">
    <property type="entry name" value="HTH-TYPE TRANSCRIPTIONAL REGULATOR GADX"/>
    <property type="match status" value="1"/>
</dbReference>
<dbReference type="InterPro" id="IPR018060">
    <property type="entry name" value="HTH_AraC"/>
</dbReference>
<keyword evidence="6" id="KW-1185">Reference proteome</keyword>
<accession>A0A4U1JH97</accession>
<gene>
    <name evidence="5" type="ORF">E8A74_07470</name>
</gene>
<dbReference type="PRINTS" id="PR00032">
    <property type="entry name" value="HTHARAC"/>
</dbReference>
<dbReference type="Pfam" id="PF12833">
    <property type="entry name" value="HTH_18"/>
    <property type="match status" value="1"/>
</dbReference>
<dbReference type="GO" id="GO:0005829">
    <property type="term" value="C:cytosol"/>
    <property type="evidence" value="ECO:0007669"/>
    <property type="project" value="TreeGrafter"/>
</dbReference>
<evidence type="ECO:0000256" key="2">
    <source>
        <dbReference type="ARBA" id="ARBA00023125"/>
    </source>
</evidence>
<evidence type="ECO:0000256" key="3">
    <source>
        <dbReference type="ARBA" id="ARBA00023163"/>
    </source>
</evidence>
<evidence type="ECO:0000313" key="6">
    <source>
        <dbReference type="Proteomes" id="UP000309215"/>
    </source>
</evidence>
<keyword evidence="3" id="KW-0804">Transcription</keyword>
<name>A0A4U1JH97_9BACT</name>
<dbReference type="InterPro" id="IPR032687">
    <property type="entry name" value="AraC-type_N"/>
</dbReference>
<keyword evidence="1" id="KW-0805">Transcription regulation</keyword>
<evidence type="ECO:0000256" key="1">
    <source>
        <dbReference type="ARBA" id="ARBA00023015"/>
    </source>
</evidence>
<dbReference type="PANTHER" id="PTHR47894:SF1">
    <property type="entry name" value="HTH-TYPE TRANSCRIPTIONAL REGULATOR VQSM"/>
    <property type="match status" value="1"/>
</dbReference>
<protein>
    <submittedName>
        <fullName evidence="5">AraC family transcriptional regulator</fullName>
    </submittedName>
</protein>